<accession>A0A2P2PW85</accession>
<proteinExistence type="predicted"/>
<sequence length="24" mass="2816">MIGAHFLVKMRARRSRRAPSISFK</sequence>
<name>A0A2P2PW85_RHIMU</name>
<protein>
    <submittedName>
        <fullName evidence="1">Uncharacterized protein</fullName>
    </submittedName>
</protein>
<evidence type="ECO:0000313" key="1">
    <source>
        <dbReference type="EMBL" id="MBX59001.1"/>
    </source>
</evidence>
<organism evidence="1">
    <name type="scientific">Rhizophora mucronata</name>
    <name type="common">Asiatic mangrove</name>
    <dbReference type="NCBI Taxonomy" id="61149"/>
    <lineage>
        <taxon>Eukaryota</taxon>
        <taxon>Viridiplantae</taxon>
        <taxon>Streptophyta</taxon>
        <taxon>Embryophyta</taxon>
        <taxon>Tracheophyta</taxon>
        <taxon>Spermatophyta</taxon>
        <taxon>Magnoliopsida</taxon>
        <taxon>eudicotyledons</taxon>
        <taxon>Gunneridae</taxon>
        <taxon>Pentapetalae</taxon>
        <taxon>rosids</taxon>
        <taxon>fabids</taxon>
        <taxon>Malpighiales</taxon>
        <taxon>Rhizophoraceae</taxon>
        <taxon>Rhizophora</taxon>
    </lineage>
</organism>
<dbReference type="EMBL" id="GGEC01078517">
    <property type="protein sequence ID" value="MBX59001.1"/>
    <property type="molecule type" value="Transcribed_RNA"/>
</dbReference>
<reference evidence="1" key="1">
    <citation type="submission" date="2018-02" db="EMBL/GenBank/DDBJ databases">
        <title>Rhizophora mucronata_Transcriptome.</title>
        <authorList>
            <person name="Meera S.P."/>
            <person name="Sreeshan A."/>
            <person name="Augustine A."/>
        </authorList>
    </citation>
    <scope>NUCLEOTIDE SEQUENCE</scope>
    <source>
        <tissue evidence="1">Leaf</tissue>
    </source>
</reference>
<dbReference type="AlphaFoldDB" id="A0A2P2PW85"/>